<feature type="domain" description="ParB-like N-terminal" evidence="1">
    <location>
        <begin position="11"/>
        <end position="101"/>
    </location>
</feature>
<dbReference type="SUPFAM" id="SSF110849">
    <property type="entry name" value="ParB/Sulfiredoxin"/>
    <property type="match status" value="1"/>
</dbReference>
<keyword evidence="3" id="KW-1185">Reference proteome</keyword>
<evidence type="ECO:0000259" key="1">
    <source>
        <dbReference type="SMART" id="SM00470"/>
    </source>
</evidence>
<dbReference type="InterPro" id="IPR050336">
    <property type="entry name" value="Chromosome_partition/occlusion"/>
</dbReference>
<reference evidence="3" key="1">
    <citation type="submission" date="2016-01" db="EMBL/GenBank/DDBJ databases">
        <authorList>
            <person name="Regsiter A."/>
            <person name="william w."/>
        </authorList>
    </citation>
    <scope>NUCLEOTIDE SEQUENCE [LARGE SCALE GENOMIC DNA]</scope>
    <source>
        <strain evidence="3">CFBP 6623</strain>
    </source>
</reference>
<dbReference type="GO" id="GO:0005694">
    <property type="term" value="C:chromosome"/>
    <property type="evidence" value="ECO:0007669"/>
    <property type="project" value="TreeGrafter"/>
</dbReference>
<dbReference type="EMBL" id="FBWK01000071">
    <property type="protein sequence ID" value="CUX65547.1"/>
    <property type="molecule type" value="Genomic_DNA"/>
</dbReference>
<dbReference type="Pfam" id="PF02195">
    <property type="entry name" value="ParB_N"/>
    <property type="match status" value="1"/>
</dbReference>
<dbReference type="Gene3D" id="3.90.1530.30">
    <property type="match status" value="1"/>
</dbReference>
<sequence length="303" mass="33704">MMAALHSNHIEMIPISRISVLNPRARNKRQHRDIVANIEAIGLKRPITVSRHNGPSGPRYDLVCGEGRLEAFQMLGQSEIPAVVIEASEDKCLVMSLVENIARPTPRPIDLMREIGSLKARGYTDAAIAERIGVGTSWVYMIATLLEKGEERLVAAVETGLIPITLAMEISRAETEEAQSLLLEAYEAGQLRGKKLAAVRRLLDMRMRAQGKGLPSVRLGRKGTGRRMAAHDLMQVYQREAEKQRLLVKKSDFTQTRLLFIVEAIKDLLADEGFLNLLRAEGLATMPRALASRISGEHDDRRT</sequence>
<dbReference type="AlphaFoldDB" id="A0A1S7SC07"/>
<protein>
    <submittedName>
        <fullName evidence="2">ParB family protein</fullName>
    </submittedName>
</protein>
<dbReference type="STRING" id="1183432.AGR3A_pa70110"/>
<evidence type="ECO:0000313" key="2">
    <source>
        <dbReference type="EMBL" id="CUX65547.1"/>
    </source>
</evidence>
<dbReference type="InterPro" id="IPR036086">
    <property type="entry name" value="ParB/Sulfiredoxin_sf"/>
</dbReference>
<accession>A0A1S7SC07</accession>
<dbReference type="Gene3D" id="1.10.10.2830">
    <property type="match status" value="1"/>
</dbReference>
<proteinExistence type="predicted"/>
<dbReference type="PANTHER" id="PTHR33375">
    <property type="entry name" value="CHROMOSOME-PARTITIONING PROTEIN PARB-RELATED"/>
    <property type="match status" value="1"/>
</dbReference>
<dbReference type="CDD" id="cd16411">
    <property type="entry name" value="ParB_N_like"/>
    <property type="match status" value="1"/>
</dbReference>
<dbReference type="InterPro" id="IPR011111">
    <property type="entry name" value="Plasmid_RepB"/>
</dbReference>
<dbReference type="GO" id="GO:0007059">
    <property type="term" value="P:chromosome segregation"/>
    <property type="evidence" value="ECO:0007669"/>
    <property type="project" value="TreeGrafter"/>
</dbReference>
<name>A0A1S7SC07_9HYPH</name>
<dbReference type="Proteomes" id="UP000191988">
    <property type="component" value="Unassembled WGS sequence"/>
</dbReference>
<dbReference type="SMART" id="SM00470">
    <property type="entry name" value="ParB"/>
    <property type="match status" value="1"/>
</dbReference>
<dbReference type="Pfam" id="PF07506">
    <property type="entry name" value="RepB"/>
    <property type="match status" value="1"/>
</dbReference>
<organism evidence="2 3">
    <name type="scientific">Agrobacterium tomkonis CFBP 6623</name>
    <dbReference type="NCBI Taxonomy" id="1183432"/>
    <lineage>
        <taxon>Bacteria</taxon>
        <taxon>Pseudomonadati</taxon>
        <taxon>Pseudomonadota</taxon>
        <taxon>Alphaproteobacteria</taxon>
        <taxon>Hyphomicrobiales</taxon>
        <taxon>Rhizobiaceae</taxon>
        <taxon>Rhizobium/Agrobacterium group</taxon>
        <taxon>Agrobacterium</taxon>
        <taxon>Agrobacterium tumefaciens complex</taxon>
    </lineage>
</organism>
<evidence type="ECO:0000313" key="3">
    <source>
        <dbReference type="Proteomes" id="UP000191988"/>
    </source>
</evidence>
<gene>
    <name evidence="2" type="ORF">AGR3A_pa70110</name>
</gene>
<dbReference type="SUPFAM" id="SSF109709">
    <property type="entry name" value="KorB DNA-binding domain-like"/>
    <property type="match status" value="1"/>
</dbReference>
<dbReference type="PANTHER" id="PTHR33375:SF1">
    <property type="entry name" value="CHROMOSOME-PARTITIONING PROTEIN PARB-RELATED"/>
    <property type="match status" value="1"/>
</dbReference>
<dbReference type="InterPro" id="IPR003115">
    <property type="entry name" value="ParB_N"/>
</dbReference>